<keyword evidence="11 13" id="KW-0560">Oxidoreductase</keyword>
<evidence type="ECO:0000256" key="13">
    <source>
        <dbReference type="PIRNR" id="PIRNR006769"/>
    </source>
</evidence>
<dbReference type="InterPro" id="IPR050765">
    <property type="entry name" value="Riboflavin_Biosynth_HTPR"/>
</dbReference>
<organism evidence="18 19">
    <name type="scientific">Candidatus Kaiserbacteria bacterium RIFCSPLOWO2_01_FULL_54_24</name>
    <dbReference type="NCBI Taxonomy" id="1798515"/>
    <lineage>
        <taxon>Bacteria</taxon>
        <taxon>Candidatus Kaiseribacteriota</taxon>
    </lineage>
</organism>
<dbReference type="CDD" id="cd01284">
    <property type="entry name" value="Riboflavin_deaminase-reductase"/>
    <property type="match status" value="1"/>
</dbReference>
<evidence type="ECO:0000256" key="7">
    <source>
        <dbReference type="ARBA" id="ARBA00022723"/>
    </source>
</evidence>
<keyword evidence="12" id="KW-0511">Multifunctional enzyme</keyword>
<feature type="binding site" evidence="15">
    <location>
        <position position="189"/>
    </location>
    <ligand>
        <name>substrate</name>
    </ligand>
</feature>
<keyword evidence="6 13" id="KW-0686">Riboflavin biosynthesis</keyword>
<dbReference type="SUPFAM" id="SSF53597">
    <property type="entry name" value="Dihydrofolate reductase-like"/>
    <property type="match status" value="1"/>
</dbReference>
<dbReference type="EC" id="1.1.1.193" evidence="13"/>
<dbReference type="NCBIfam" id="TIGR00326">
    <property type="entry name" value="eubact_ribD"/>
    <property type="match status" value="1"/>
</dbReference>
<evidence type="ECO:0000256" key="1">
    <source>
        <dbReference type="ARBA" id="ARBA00002151"/>
    </source>
</evidence>
<evidence type="ECO:0000256" key="10">
    <source>
        <dbReference type="ARBA" id="ARBA00022857"/>
    </source>
</evidence>
<reference evidence="18 19" key="1">
    <citation type="journal article" date="2016" name="Nat. Commun.">
        <title>Thousands of microbial genomes shed light on interconnected biogeochemical processes in an aquifer system.</title>
        <authorList>
            <person name="Anantharaman K."/>
            <person name="Brown C.T."/>
            <person name="Hug L.A."/>
            <person name="Sharon I."/>
            <person name="Castelle C.J."/>
            <person name="Probst A.J."/>
            <person name="Thomas B.C."/>
            <person name="Singh A."/>
            <person name="Wilkins M.J."/>
            <person name="Karaoz U."/>
            <person name="Brodie E.L."/>
            <person name="Williams K.H."/>
            <person name="Hubbard S.S."/>
            <person name="Banfield J.F."/>
        </authorList>
    </citation>
    <scope>NUCLEOTIDE SEQUENCE [LARGE SCALE GENOMIC DNA]</scope>
</reference>
<comment type="caution">
    <text evidence="18">The sequence shown here is derived from an EMBL/GenBank/DDBJ whole genome shotgun (WGS) entry which is preliminary data.</text>
</comment>
<dbReference type="InterPro" id="IPR016193">
    <property type="entry name" value="Cytidine_deaminase-like"/>
</dbReference>
<dbReference type="InterPro" id="IPR011549">
    <property type="entry name" value="RibD_C"/>
</dbReference>
<evidence type="ECO:0000256" key="12">
    <source>
        <dbReference type="ARBA" id="ARBA00023268"/>
    </source>
</evidence>
<dbReference type="UniPathway" id="UPA00275">
    <property type="reaction ID" value="UER00401"/>
</dbReference>
<dbReference type="PANTHER" id="PTHR38011">
    <property type="entry name" value="DIHYDROFOLATE REDUCTASE FAMILY PROTEIN (AFU_ORTHOLOGUE AFUA_8G06820)"/>
    <property type="match status" value="1"/>
</dbReference>
<evidence type="ECO:0000256" key="5">
    <source>
        <dbReference type="ARBA" id="ARBA00007417"/>
    </source>
</evidence>
<feature type="binding site" evidence="15">
    <location>
        <position position="159"/>
    </location>
    <ligand>
        <name>NADP(+)</name>
        <dbReference type="ChEBI" id="CHEBI:58349"/>
    </ligand>
</feature>
<dbReference type="GO" id="GO:0008703">
    <property type="term" value="F:5-amino-6-(5-phosphoribosylamino)uracil reductase activity"/>
    <property type="evidence" value="ECO:0007669"/>
    <property type="project" value="UniProtKB-EC"/>
</dbReference>
<feature type="binding site" evidence="16">
    <location>
        <position position="89"/>
    </location>
    <ligand>
        <name>Zn(2+)</name>
        <dbReference type="ChEBI" id="CHEBI:29105"/>
        <note>catalytic</note>
    </ligand>
</feature>
<keyword evidence="9 13" id="KW-0862">Zinc</keyword>
<dbReference type="GO" id="GO:0050661">
    <property type="term" value="F:NADP binding"/>
    <property type="evidence" value="ECO:0007669"/>
    <property type="project" value="InterPro"/>
</dbReference>
<comment type="similarity">
    <text evidence="5 13">In the C-terminal section; belongs to the HTP reductase family.</text>
</comment>
<keyword evidence="7 13" id="KW-0479">Metal-binding</keyword>
<dbReference type="EC" id="3.5.4.26" evidence="13"/>
<feature type="domain" description="CMP/dCMP-type deaminase" evidence="17">
    <location>
        <begin position="6"/>
        <end position="128"/>
    </location>
</feature>
<dbReference type="SUPFAM" id="SSF53927">
    <property type="entry name" value="Cytidine deaminase-like"/>
    <property type="match status" value="1"/>
</dbReference>
<dbReference type="Gene3D" id="3.40.430.10">
    <property type="entry name" value="Dihydrofolate Reductase, subunit A"/>
    <property type="match status" value="1"/>
</dbReference>
<dbReference type="FunFam" id="3.40.140.10:FF:000025">
    <property type="entry name" value="Riboflavin biosynthesis protein RibD"/>
    <property type="match status" value="1"/>
</dbReference>
<feature type="binding site" evidence="15">
    <location>
        <position position="201"/>
    </location>
    <ligand>
        <name>NADP(+)</name>
        <dbReference type="ChEBI" id="CHEBI:58349"/>
    </ligand>
</feature>
<evidence type="ECO:0000256" key="9">
    <source>
        <dbReference type="ARBA" id="ARBA00022833"/>
    </source>
</evidence>
<feature type="binding site" evidence="15">
    <location>
        <position position="226"/>
    </location>
    <ligand>
        <name>NADP(+)</name>
        <dbReference type="ChEBI" id="CHEBI:58349"/>
    </ligand>
</feature>
<evidence type="ECO:0000256" key="4">
    <source>
        <dbReference type="ARBA" id="ARBA00005259"/>
    </source>
</evidence>
<evidence type="ECO:0000256" key="14">
    <source>
        <dbReference type="PIRSR" id="PIRSR006769-1"/>
    </source>
</evidence>
<dbReference type="NCBIfam" id="TIGR00227">
    <property type="entry name" value="ribD_Cterm"/>
    <property type="match status" value="1"/>
</dbReference>
<evidence type="ECO:0000313" key="18">
    <source>
        <dbReference type="EMBL" id="OGG77821.1"/>
    </source>
</evidence>
<comment type="catalytic activity">
    <reaction evidence="13">
        <text>2,5-diamino-6-hydroxy-4-(5-phosphoribosylamino)-pyrimidine + H2O + H(+) = 5-amino-6-(5-phospho-D-ribosylamino)uracil + NH4(+)</text>
        <dbReference type="Rhea" id="RHEA:21868"/>
        <dbReference type="ChEBI" id="CHEBI:15377"/>
        <dbReference type="ChEBI" id="CHEBI:15378"/>
        <dbReference type="ChEBI" id="CHEBI:28938"/>
        <dbReference type="ChEBI" id="CHEBI:58453"/>
        <dbReference type="ChEBI" id="CHEBI:58614"/>
        <dbReference type="EC" id="3.5.4.26"/>
    </reaction>
</comment>
<dbReference type="GO" id="GO:0009231">
    <property type="term" value="P:riboflavin biosynthetic process"/>
    <property type="evidence" value="ECO:0007669"/>
    <property type="project" value="UniProtKB-UniPathway"/>
</dbReference>
<dbReference type="GO" id="GO:0008270">
    <property type="term" value="F:zinc ion binding"/>
    <property type="evidence" value="ECO:0007669"/>
    <property type="project" value="InterPro"/>
</dbReference>
<feature type="binding site" evidence="16">
    <location>
        <position position="80"/>
    </location>
    <ligand>
        <name>Zn(2+)</name>
        <dbReference type="ChEBI" id="CHEBI:29105"/>
        <note>catalytic</note>
    </ligand>
</feature>
<dbReference type="InterPro" id="IPR002125">
    <property type="entry name" value="CMP_dCMP_dom"/>
</dbReference>
<dbReference type="EMBL" id="MFMC01000005">
    <property type="protein sequence ID" value="OGG77821.1"/>
    <property type="molecule type" value="Genomic_DNA"/>
</dbReference>
<feature type="binding site" evidence="16">
    <location>
        <position position="55"/>
    </location>
    <ligand>
        <name>Zn(2+)</name>
        <dbReference type="ChEBI" id="CHEBI:29105"/>
        <note>catalytic</note>
    </ligand>
</feature>
<evidence type="ECO:0000256" key="15">
    <source>
        <dbReference type="PIRSR" id="PIRSR006769-2"/>
    </source>
</evidence>
<protein>
    <recommendedName>
        <fullName evidence="13">Riboflavin biosynthesis protein RibD</fullName>
    </recommendedName>
    <domain>
        <recommendedName>
            <fullName evidence="13">Diaminohydroxyphosphoribosylaminopyrimidine deaminase</fullName>
            <shortName evidence="13">DRAP deaminase</shortName>
            <ecNumber evidence="13">3.5.4.26</ecNumber>
        </recommendedName>
        <alternativeName>
            <fullName evidence="13">Riboflavin-specific deaminase</fullName>
        </alternativeName>
    </domain>
    <domain>
        <recommendedName>
            <fullName evidence="13">5-amino-6-(5-phosphoribosylamino)uracil reductase</fullName>
            <ecNumber evidence="13">1.1.1.193</ecNumber>
        </recommendedName>
        <alternativeName>
            <fullName evidence="13">HTP reductase</fullName>
        </alternativeName>
    </domain>
</protein>
<feature type="active site" description="Proton donor" evidence="14">
    <location>
        <position position="57"/>
    </location>
</feature>
<evidence type="ECO:0000259" key="17">
    <source>
        <dbReference type="PROSITE" id="PS51747"/>
    </source>
</evidence>
<evidence type="ECO:0000256" key="2">
    <source>
        <dbReference type="ARBA" id="ARBA00004882"/>
    </source>
</evidence>
<dbReference type="PROSITE" id="PS00903">
    <property type="entry name" value="CYT_DCMP_DEAMINASES_1"/>
    <property type="match status" value="1"/>
</dbReference>
<dbReference type="STRING" id="1798515.A3B35_03405"/>
<dbReference type="InterPro" id="IPR024072">
    <property type="entry name" value="DHFR-like_dom_sf"/>
</dbReference>
<dbReference type="InterPro" id="IPR004794">
    <property type="entry name" value="Eubact_RibD"/>
</dbReference>
<dbReference type="Gene3D" id="3.40.140.10">
    <property type="entry name" value="Cytidine Deaminase, domain 2"/>
    <property type="match status" value="1"/>
</dbReference>
<comment type="catalytic activity">
    <reaction evidence="13">
        <text>5-amino-6-(5-phospho-D-ribitylamino)uracil + NADP(+) = 5-amino-6-(5-phospho-D-ribosylamino)uracil + NADPH + H(+)</text>
        <dbReference type="Rhea" id="RHEA:17845"/>
        <dbReference type="ChEBI" id="CHEBI:15378"/>
        <dbReference type="ChEBI" id="CHEBI:57783"/>
        <dbReference type="ChEBI" id="CHEBI:58349"/>
        <dbReference type="ChEBI" id="CHEBI:58421"/>
        <dbReference type="ChEBI" id="CHEBI:58453"/>
        <dbReference type="EC" id="1.1.1.193"/>
    </reaction>
</comment>
<dbReference type="InterPro" id="IPR016192">
    <property type="entry name" value="APOBEC/CMP_deaminase_Zn-bd"/>
</dbReference>
<dbReference type="AlphaFoldDB" id="A0A1F6EW18"/>
<evidence type="ECO:0000256" key="8">
    <source>
        <dbReference type="ARBA" id="ARBA00022801"/>
    </source>
</evidence>
<evidence type="ECO:0000256" key="3">
    <source>
        <dbReference type="ARBA" id="ARBA00004910"/>
    </source>
</evidence>
<evidence type="ECO:0000256" key="11">
    <source>
        <dbReference type="ARBA" id="ARBA00023002"/>
    </source>
</evidence>
<dbReference type="PIRSF" id="PIRSF006769">
    <property type="entry name" value="RibD"/>
    <property type="match status" value="1"/>
</dbReference>
<comment type="cofactor">
    <cofactor evidence="13 16">
        <name>Zn(2+)</name>
        <dbReference type="ChEBI" id="CHEBI:29105"/>
    </cofactor>
    <text evidence="13 16">Binds 1 zinc ion.</text>
</comment>
<dbReference type="PANTHER" id="PTHR38011:SF7">
    <property type="entry name" value="2,5-DIAMINO-6-RIBOSYLAMINO-4(3H)-PYRIMIDINONE 5'-PHOSPHATE REDUCTASE"/>
    <property type="match status" value="1"/>
</dbReference>
<dbReference type="PROSITE" id="PS51747">
    <property type="entry name" value="CYT_DCMP_DEAMINASES_2"/>
    <property type="match status" value="1"/>
</dbReference>
<accession>A0A1F6EW18</accession>
<feature type="binding site" evidence="15">
    <location>
        <position position="173"/>
    </location>
    <ligand>
        <name>substrate</name>
    </ligand>
</feature>
<keyword evidence="10 13" id="KW-0521">NADP</keyword>
<feature type="binding site" evidence="15">
    <location>
        <position position="209"/>
    </location>
    <ligand>
        <name>substrate</name>
    </ligand>
</feature>
<name>A0A1F6EW18_9BACT</name>
<comment type="function">
    <text evidence="1 13">Converts 2,5-diamino-6-(ribosylamino)-4(3h)-pyrimidinone 5'-phosphate into 5-amino-6-(ribosylamino)-2,4(1h,3h)-pyrimidinedione 5'-phosphate.</text>
</comment>
<dbReference type="GO" id="GO:0008835">
    <property type="term" value="F:diaminohydroxyphosphoribosylaminopyrimidine deaminase activity"/>
    <property type="evidence" value="ECO:0007669"/>
    <property type="project" value="UniProtKB-EC"/>
</dbReference>
<comment type="pathway">
    <text evidence="3 13">Cofactor biosynthesis; riboflavin biosynthesis; 5-amino-6-(D-ribitylamino)uracil from GTP: step 3/4.</text>
</comment>
<proteinExistence type="inferred from homology"/>
<evidence type="ECO:0000256" key="6">
    <source>
        <dbReference type="ARBA" id="ARBA00022619"/>
    </source>
</evidence>
<evidence type="ECO:0000313" key="19">
    <source>
        <dbReference type="Proteomes" id="UP000177215"/>
    </source>
</evidence>
<sequence>MQKVNARDVGYLKDALALAKQARGRTFPNPMVGAVIVKNGRIIGRGYHHKIGAPHAEVDALKAAAGKARGATLYINLEPCSHWGKTPPCVDAIIRAKIKGVVCCMRDPNPQVSGAGIRRLRRAGIEVSMGGCSAEAEVLNEGFLFFHRNRRPFVAIKFAASLDGKIATRSGDSRWITNERARGYARALRGHYQAILVGINTVLRDDPHLGTRKKGRRDPLRIVLDSRLRIPLTARVLRDENILLITTKRANSKKKRLLAGREIEVVEMGSRINVKALMRELYRREIISVLVEGGGDVLGSFVDARCVDKVYAFLAPILIGGETAKSAVGGKGSSSIRQALRLTRVERKIFSDNILVSGHPSKK</sequence>
<feature type="binding site" evidence="15">
    <location>
        <position position="205"/>
    </location>
    <ligand>
        <name>NADP(+)</name>
        <dbReference type="ChEBI" id="CHEBI:58349"/>
    </ligand>
</feature>
<comment type="pathway">
    <text evidence="2 13">Cofactor biosynthesis; riboflavin biosynthesis; 5-amino-6-(D-ribitylamino)uracil from GTP: step 2/4.</text>
</comment>
<feature type="binding site" evidence="15">
    <location>
        <begin position="294"/>
        <end position="300"/>
    </location>
    <ligand>
        <name>NADP(+)</name>
        <dbReference type="ChEBI" id="CHEBI:58349"/>
    </ligand>
</feature>
<dbReference type="Pfam" id="PF01872">
    <property type="entry name" value="RibD_C"/>
    <property type="match status" value="1"/>
</dbReference>
<evidence type="ECO:0000256" key="16">
    <source>
        <dbReference type="PIRSR" id="PIRSR006769-3"/>
    </source>
</evidence>
<dbReference type="Proteomes" id="UP000177215">
    <property type="component" value="Unassembled WGS sequence"/>
</dbReference>
<comment type="similarity">
    <text evidence="4 13">In the N-terminal section; belongs to the cytidine and deoxycytidylate deaminase family.</text>
</comment>
<gene>
    <name evidence="18" type="ORF">A3B35_03405</name>
</gene>
<feature type="binding site" evidence="15">
    <location>
        <position position="292"/>
    </location>
    <ligand>
        <name>substrate</name>
    </ligand>
</feature>
<feature type="binding site" evidence="15">
    <location>
        <position position="175"/>
    </location>
    <ligand>
        <name>NADP(+)</name>
        <dbReference type="ChEBI" id="CHEBI:58349"/>
    </ligand>
</feature>
<feature type="binding site" evidence="15">
    <location>
        <position position="212"/>
    </location>
    <ligand>
        <name>substrate</name>
    </ligand>
</feature>
<dbReference type="Pfam" id="PF00383">
    <property type="entry name" value="dCMP_cyt_deam_1"/>
    <property type="match status" value="1"/>
</dbReference>
<keyword evidence="8 13" id="KW-0378">Hydrolase</keyword>
<dbReference type="InterPro" id="IPR002734">
    <property type="entry name" value="RibDG_C"/>
</dbReference>